<dbReference type="InterPro" id="IPR036388">
    <property type="entry name" value="WH-like_DNA-bd_sf"/>
</dbReference>
<evidence type="ECO:0000256" key="6">
    <source>
        <dbReference type="ARBA" id="ARBA00023026"/>
    </source>
</evidence>
<dbReference type="Proteomes" id="UP000247476">
    <property type="component" value="Unassembled WGS sequence"/>
</dbReference>
<dbReference type="FunFam" id="1.10.10.10:FF:000018">
    <property type="entry name" value="DNA-binding response regulator ResD"/>
    <property type="match status" value="1"/>
</dbReference>
<feature type="domain" description="Response regulatory" evidence="14">
    <location>
        <begin position="3"/>
        <end position="116"/>
    </location>
</feature>
<keyword evidence="2" id="KW-0963">Cytoplasm</keyword>
<feature type="domain" description="OmpR/PhoB-type" evidence="15">
    <location>
        <begin position="124"/>
        <end position="223"/>
    </location>
</feature>
<evidence type="ECO:0000313" key="16">
    <source>
        <dbReference type="EMBL" id="PYI55954.1"/>
    </source>
</evidence>
<dbReference type="GO" id="GO:0000156">
    <property type="term" value="F:phosphorelay response regulator activity"/>
    <property type="evidence" value="ECO:0007669"/>
    <property type="project" value="TreeGrafter"/>
</dbReference>
<keyword evidence="9" id="KW-0804">Transcription</keyword>
<dbReference type="Pfam" id="PF00486">
    <property type="entry name" value="Trans_reg_C"/>
    <property type="match status" value="1"/>
</dbReference>
<dbReference type="CDD" id="cd17574">
    <property type="entry name" value="REC_OmpR"/>
    <property type="match status" value="1"/>
</dbReference>
<keyword evidence="4" id="KW-0902">Two-component regulatory system</keyword>
<dbReference type="GO" id="GO:0005829">
    <property type="term" value="C:cytosol"/>
    <property type="evidence" value="ECO:0007669"/>
    <property type="project" value="TreeGrafter"/>
</dbReference>
<dbReference type="InterPro" id="IPR011006">
    <property type="entry name" value="CheY-like_superfamily"/>
</dbReference>
<dbReference type="GO" id="GO:0032993">
    <property type="term" value="C:protein-DNA complex"/>
    <property type="evidence" value="ECO:0007669"/>
    <property type="project" value="TreeGrafter"/>
</dbReference>
<dbReference type="Gene3D" id="1.10.10.10">
    <property type="entry name" value="Winged helix-like DNA-binding domain superfamily/Winged helix DNA-binding domain"/>
    <property type="match status" value="1"/>
</dbReference>
<dbReference type="AlphaFoldDB" id="A0A2V5KCQ5"/>
<dbReference type="PANTHER" id="PTHR48111:SF49">
    <property type="entry name" value="HEME RESPONSE REGULATOR HSSR"/>
    <property type="match status" value="1"/>
</dbReference>
<evidence type="ECO:0000256" key="5">
    <source>
        <dbReference type="ARBA" id="ARBA00023015"/>
    </source>
</evidence>
<evidence type="ECO:0000256" key="11">
    <source>
        <dbReference type="ARBA" id="ARBA00039976"/>
    </source>
</evidence>
<accession>A0A2V5KCQ5</accession>
<keyword evidence="7 13" id="KW-0238">DNA-binding</keyword>
<evidence type="ECO:0000256" key="9">
    <source>
        <dbReference type="ARBA" id="ARBA00023163"/>
    </source>
</evidence>
<evidence type="ECO:0000256" key="2">
    <source>
        <dbReference type="ARBA" id="ARBA00022490"/>
    </source>
</evidence>
<dbReference type="InterPro" id="IPR001789">
    <property type="entry name" value="Sig_transdc_resp-reg_receiver"/>
</dbReference>
<name>A0A2V5KCQ5_9BACL</name>
<dbReference type="OrthoDB" id="9790442at2"/>
<proteinExistence type="predicted"/>
<gene>
    <name evidence="16" type="ORF">DLM86_07060</name>
</gene>
<dbReference type="InterPro" id="IPR039420">
    <property type="entry name" value="WalR-like"/>
</dbReference>
<dbReference type="PROSITE" id="PS50110">
    <property type="entry name" value="RESPONSE_REGULATORY"/>
    <property type="match status" value="1"/>
</dbReference>
<keyword evidence="3 12" id="KW-0597">Phosphoprotein</keyword>
<evidence type="ECO:0000256" key="13">
    <source>
        <dbReference type="PROSITE-ProRule" id="PRU01091"/>
    </source>
</evidence>
<feature type="DNA-binding region" description="OmpR/PhoB-type" evidence="13">
    <location>
        <begin position="124"/>
        <end position="223"/>
    </location>
</feature>
<dbReference type="SMART" id="SM00448">
    <property type="entry name" value="REC"/>
    <property type="match status" value="1"/>
</dbReference>
<evidence type="ECO:0000256" key="1">
    <source>
        <dbReference type="ARBA" id="ARBA00004496"/>
    </source>
</evidence>
<feature type="modified residue" description="4-aspartylphosphate" evidence="12">
    <location>
        <position position="52"/>
    </location>
</feature>
<evidence type="ECO:0000256" key="3">
    <source>
        <dbReference type="ARBA" id="ARBA00022553"/>
    </source>
</evidence>
<organism evidence="16 17">
    <name type="scientific">Paenibacillus flagellatus</name>
    <dbReference type="NCBI Taxonomy" id="2211139"/>
    <lineage>
        <taxon>Bacteria</taxon>
        <taxon>Bacillati</taxon>
        <taxon>Bacillota</taxon>
        <taxon>Bacilli</taxon>
        <taxon>Bacillales</taxon>
        <taxon>Paenibacillaceae</taxon>
        <taxon>Paenibacillus</taxon>
    </lineage>
</organism>
<keyword evidence="17" id="KW-1185">Reference proteome</keyword>
<dbReference type="EMBL" id="QJVJ01000003">
    <property type="protein sequence ID" value="PYI55954.1"/>
    <property type="molecule type" value="Genomic_DNA"/>
</dbReference>
<evidence type="ECO:0000256" key="8">
    <source>
        <dbReference type="ARBA" id="ARBA00023159"/>
    </source>
</evidence>
<dbReference type="RefSeq" id="WP_110839752.1">
    <property type="nucleotide sequence ID" value="NZ_QJVJ01000003.1"/>
</dbReference>
<keyword evidence="5" id="KW-0805">Transcription regulation</keyword>
<dbReference type="CDD" id="cd00383">
    <property type="entry name" value="trans_reg_C"/>
    <property type="match status" value="1"/>
</dbReference>
<dbReference type="SMART" id="SM00862">
    <property type="entry name" value="Trans_reg_C"/>
    <property type="match status" value="1"/>
</dbReference>
<keyword evidence="8" id="KW-0010">Activator</keyword>
<evidence type="ECO:0000259" key="14">
    <source>
        <dbReference type="PROSITE" id="PS50110"/>
    </source>
</evidence>
<comment type="function">
    <text evidence="10">Member of the two-component regulatory system HssS/HssR involved in intracellular heme homeostasis and tempering of staphylococcal virulence. Phosphorylated HssR binds to a direct repeat sequence within hrtAB promoter and activates the expression of hrtAB, an efflux pump, in response to extracellular heme, hemin, hemoglobin or blood.</text>
</comment>
<evidence type="ECO:0000313" key="17">
    <source>
        <dbReference type="Proteomes" id="UP000247476"/>
    </source>
</evidence>
<evidence type="ECO:0000256" key="12">
    <source>
        <dbReference type="PROSITE-ProRule" id="PRU00169"/>
    </source>
</evidence>
<dbReference type="InterPro" id="IPR001867">
    <property type="entry name" value="OmpR/PhoB-type_DNA-bd"/>
</dbReference>
<comment type="caution">
    <text evidence="16">The sequence shown here is derived from an EMBL/GenBank/DDBJ whole genome shotgun (WGS) entry which is preliminary data.</text>
</comment>
<dbReference type="GO" id="GO:0000976">
    <property type="term" value="F:transcription cis-regulatory region binding"/>
    <property type="evidence" value="ECO:0007669"/>
    <property type="project" value="TreeGrafter"/>
</dbReference>
<evidence type="ECO:0000256" key="4">
    <source>
        <dbReference type="ARBA" id="ARBA00023012"/>
    </source>
</evidence>
<sequence length="225" mass="25734">MSKILIVDDDLAIRKLVKAFLQQEGFATFEAANGEEAMDVLANVKIDLVVLDIMMPVMDGWDFCRDLKKTMDIPVIIVSAKGEVAERLKGFQLGTDDYMVKPFDPMELVMRVKALLKRYRIEHSETVQVGDLTIDRKTFEMTVGGQSAMIPPKEFELLFKFASNPGHIFTRAQLIEQIWGVDYEGDARTVDVHVKRLRERLEQQRSDKVSIVTIRNLGYRLEVQP</sequence>
<reference evidence="16 17" key="1">
    <citation type="submission" date="2018-05" db="EMBL/GenBank/DDBJ databases">
        <title>Paenibacillus flagellatus sp. nov., isolated from selenium mineral soil.</title>
        <authorList>
            <person name="Dai X."/>
        </authorList>
    </citation>
    <scope>NUCLEOTIDE SEQUENCE [LARGE SCALE GENOMIC DNA]</scope>
    <source>
        <strain evidence="16 17">DXL2</strain>
    </source>
</reference>
<dbReference type="GO" id="GO:0006355">
    <property type="term" value="P:regulation of DNA-templated transcription"/>
    <property type="evidence" value="ECO:0007669"/>
    <property type="project" value="InterPro"/>
</dbReference>
<dbReference type="PROSITE" id="PS51755">
    <property type="entry name" value="OMPR_PHOB"/>
    <property type="match status" value="1"/>
</dbReference>
<dbReference type="SUPFAM" id="SSF52172">
    <property type="entry name" value="CheY-like"/>
    <property type="match status" value="1"/>
</dbReference>
<dbReference type="FunFam" id="3.40.50.2300:FF:000001">
    <property type="entry name" value="DNA-binding response regulator PhoB"/>
    <property type="match status" value="1"/>
</dbReference>
<dbReference type="Gene3D" id="6.10.250.690">
    <property type="match status" value="1"/>
</dbReference>
<dbReference type="Gene3D" id="3.40.50.2300">
    <property type="match status" value="1"/>
</dbReference>
<protein>
    <recommendedName>
        <fullName evidence="11">Heme response regulator HssR</fullName>
    </recommendedName>
</protein>
<comment type="subcellular location">
    <subcellularLocation>
        <location evidence="1">Cytoplasm</location>
    </subcellularLocation>
</comment>
<evidence type="ECO:0000256" key="7">
    <source>
        <dbReference type="ARBA" id="ARBA00023125"/>
    </source>
</evidence>
<keyword evidence="6" id="KW-0843">Virulence</keyword>
<dbReference type="PANTHER" id="PTHR48111">
    <property type="entry name" value="REGULATOR OF RPOS"/>
    <property type="match status" value="1"/>
</dbReference>
<evidence type="ECO:0000256" key="10">
    <source>
        <dbReference type="ARBA" id="ARBA00037471"/>
    </source>
</evidence>
<evidence type="ECO:0000259" key="15">
    <source>
        <dbReference type="PROSITE" id="PS51755"/>
    </source>
</evidence>
<dbReference type="Pfam" id="PF00072">
    <property type="entry name" value="Response_reg"/>
    <property type="match status" value="1"/>
</dbReference>